<dbReference type="eggNOG" id="COG1225">
    <property type="taxonomic scope" value="Bacteria"/>
</dbReference>
<sequence>MPGKPTPDAALPEITLPRLGGGELTLGRPLEGRDWQMVVVYRGKHCPICHKYVSGLEPLLSKYHEAGIDVVLVSADPEEKARTFVEETGTSAPVAYDMSVAQMLDLGLYVSEPRSPQETDRPFAEPAVFVINGEGKVHIADISNAPFARPDLEALLNGLKFIRDKDYPIRGTKLAA</sequence>
<gene>
    <name evidence="2" type="ORF">MBELCI_3670</name>
</gene>
<dbReference type="STRING" id="1337093.MBELCI_3670"/>
<keyword evidence="3" id="KW-1185">Reference proteome</keyword>
<dbReference type="PROSITE" id="PS51352">
    <property type="entry name" value="THIOREDOXIN_2"/>
    <property type="match status" value="1"/>
</dbReference>
<dbReference type="Gene3D" id="3.40.30.10">
    <property type="entry name" value="Glutaredoxin"/>
    <property type="match status" value="1"/>
</dbReference>
<feature type="domain" description="Thioredoxin" evidence="1">
    <location>
        <begin position="5"/>
        <end position="164"/>
    </location>
</feature>
<dbReference type="SUPFAM" id="SSF52833">
    <property type="entry name" value="Thioredoxin-like"/>
    <property type="match status" value="1"/>
</dbReference>
<evidence type="ECO:0000259" key="1">
    <source>
        <dbReference type="PROSITE" id="PS51352"/>
    </source>
</evidence>
<dbReference type="AlphaFoldDB" id="U3ASA9"/>
<dbReference type="OrthoDB" id="9809746at2"/>
<name>U3ASA9_9RHOB</name>
<protein>
    <submittedName>
        <fullName evidence="2">Hypotheical conserved protein</fullName>
    </submittedName>
</protein>
<dbReference type="Pfam" id="PF08534">
    <property type="entry name" value="Redoxin"/>
    <property type="match status" value="1"/>
</dbReference>
<proteinExistence type="predicted"/>
<evidence type="ECO:0000313" key="2">
    <source>
        <dbReference type="EMBL" id="GAD57618.1"/>
    </source>
</evidence>
<dbReference type="EMBL" id="BATB01000115">
    <property type="protein sequence ID" value="GAD57618.1"/>
    <property type="molecule type" value="Genomic_DNA"/>
</dbReference>
<dbReference type="InterPro" id="IPR036249">
    <property type="entry name" value="Thioredoxin-like_sf"/>
</dbReference>
<evidence type="ECO:0000313" key="3">
    <source>
        <dbReference type="Proteomes" id="UP000016566"/>
    </source>
</evidence>
<dbReference type="RefSeq" id="WP_021695715.1">
    <property type="nucleotide sequence ID" value="NZ_BATB01000115.1"/>
</dbReference>
<dbReference type="CDD" id="cd02970">
    <property type="entry name" value="PRX_like2"/>
    <property type="match status" value="1"/>
</dbReference>
<dbReference type="InterPro" id="IPR013740">
    <property type="entry name" value="Redoxin"/>
</dbReference>
<dbReference type="InterPro" id="IPR013766">
    <property type="entry name" value="Thioredoxin_domain"/>
</dbReference>
<dbReference type="Proteomes" id="UP000016566">
    <property type="component" value="Unassembled WGS sequence"/>
</dbReference>
<comment type="caution">
    <text evidence="2">The sequence shown here is derived from an EMBL/GenBank/DDBJ whole genome shotgun (WGS) entry which is preliminary data.</text>
</comment>
<dbReference type="GO" id="GO:0016491">
    <property type="term" value="F:oxidoreductase activity"/>
    <property type="evidence" value="ECO:0007669"/>
    <property type="project" value="InterPro"/>
</dbReference>
<reference evidence="2" key="1">
    <citation type="journal article" date="2013" name="Genome Announc.">
        <title>Draft Genome Sequence of Loktanella cinnabarina LL-001T, Isolated from Deep-Sea Floor Sediment.</title>
        <authorList>
            <person name="Nishi S."/>
            <person name="Tsubouchi T."/>
            <person name="Takaki Y."/>
            <person name="Koyanagi R."/>
            <person name="Satoh N."/>
            <person name="Maruyama T."/>
            <person name="Hatada Y."/>
        </authorList>
    </citation>
    <scope>NUCLEOTIDE SEQUENCE [LARGE SCALE GENOMIC DNA]</scope>
    <source>
        <strain evidence="2">LL-001</strain>
    </source>
</reference>
<accession>U3ASA9</accession>
<organism evidence="2 3">
    <name type="scientific">Limimaricola cinnabarinus LL-001</name>
    <dbReference type="NCBI Taxonomy" id="1337093"/>
    <lineage>
        <taxon>Bacteria</taxon>
        <taxon>Pseudomonadati</taxon>
        <taxon>Pseudomonadota</taxon>
        <taxon>Alphaproteobacteria</taxon>
        <taxon>Rhodobacterales</taxon>
        <taxon>Paracoccaceae</taxon>
        <taxon>Limimaricola</taxon>
    </lineage>
</organism>